<proteinExistence type="inferred from homology"/>
<dbReference type="PANTHER" id="PTHR46268">
    <property type="entry name" value="STRESS RESPONSE PROTEIN NHAX"/>
    <property type="match status" value="1"/>
</dbReference>
<evidence type="ECO:0000259" key="3">
    <source>
        <dbReference type="Pfam" id="PF00582"/>
    </source>
</evidence>
<reference evidence="5" key="1">
    <citation type="journal article" date="2019" name="Int. J. Syst. Evol. Microbiol.">
        <title>The Global Catalogue of Microorganisms (GCM) 10K type strain sequencing project: providing services to taxonomists for standard genome sequencing and annotation.</title>
        <authorList>
            <consortium name="The Broad Institute Genomics Platform"/>
            <consortium name="The Broad Institute Genome Sequencing Center for Infectious Disease"/>
            <person name="Wu L."/>
            <person name="Ma J."/>
        </authorList>
    </citation>
    <scope>NUCLEOTIDE SEQUENCE [LARGE SCALE GENOMIC DNA]</scope>
    <source>
        <strain evidence="5">JCM 17561</strain>
    </source>
</reference>
<dbReference type="Pfam" id="PF00582">
    <property type="entry name" value="Usp"/>
    <property type="match status" value="2"/>
</dbReference>
<dbReference type="CDD" id="cd00293">
    <property type="entry name" value="USP-like"/>
    <property type="match status" value="2"/>
</dbReference>
<dbReference type="InterPro" id="IPR006016">
    <property type="entry name" value="UspA"/>
</dbReference>
<feature type="region of interest" description="Disordered" evidence="2">
    <location>
        <begin position="1"/>
        <end position="29"/>
    </location>
</feature>
<dbReference type="Proteomes" id="UP001501627">
    <property type="component" value="Unassembled WGS sequence"/>
</dbReference>
<comment type="similarity">
    <text evidence="1">Belongs to the universal stress protein A family.</text>
</comment>
<gene>
    <name evidence="4" type="ORF">GCM10022279_14880</name>
</gene>
<keyword evidence="5" id="KW-1185">Reference proteome</keyword>
<dbReference type="PANTHER" id="PTHR46268:SF6">
    <property type="entry name" value="UNIVERSAL STRESS PROTEIN UP12"/>
    <property type="match status" value="1"/>
</dbReference>
<organism evidence="4 5">
    <name type="scientific">Comamonas faecalis</name>
    <dbReference type="NCBI Taxonomy" id="1387849"/>
    <lineage>
        <taxon>Bacteria</taxon>
        <taxon>Pseudomonadati</taxon>
        <taxon>Pseudomonadota</taxon>
        <taxon>Betaproteobacteria</taxon>
        <taxon>Burkholderiales</taxon>
        <taxon>Comamonadaceae</taxon>
        <taxon>Comamonas</taxon>
    </lineage>
</organism>
<dbReference type="PRINTS" id="PR01438">
    <property type="entry name" value="UNVRSLSTRESS"/>
</dbReference>
<accession>A0ABP7R4Z5</accession>
<dbReference type="Gene3D" id="3.40.50.12370">
    <property type="match status" value="1"/>
</dbReference>
<evidence type="ECO:0000313" key="5">
    <source>
        <dbReference type="Proteomes" id="UP001501627"/>
    </source>
</evidence>
<feature type="domain" description="UspA" evidence="3">
    <location>
        <begin position="241"/>
        <end position="318"/>
    </location>
</feature>
<evidence type="ECO:0000256" key="2">
    <source>
        <dbReference type="SAM" id="MobiDB-lite"/>
    </source>
</evidence>
<comment type="caution">
    <text evidence="4">The sequence shown here is derived from an EMBL/GenBank/DDBJ whole genome shotgun (WGS) entry which is preliminary data.</text>
</comment>
<feature type="domain" description="UspA" evidence="3">
    <location>
        <begin position="35"/>
        <end position="190"/>
    </location>
</feature>
<dbReference type="InterPro" id="IPR006015">
    <property type="entry name" value="Universal_stress_UspA"/>
</dbReference>
<protein>
    <submittedName>
        <fullName evidence="4">Universal stress protein</fullName>
    </submittedName>
</protein>
<name>A0ABP7R4Z5_9BURK</name>
<evidence type="ECO:0000313" key="4">
    <source>
        <dbReference type="EMBL" id="GAA3992638.1"/>
    </source>
</evidence>
<evidence type="ECO:0000256" key="1">
    <source>
        <dbReference type="ARBA" id="ARBA00008791"/>
    </source>
</evidence>
<sequence>MSAIAHPALRRAAGGATLDASHEPTGERTMSTADTVFACLDGLDTTDAIVDGALWAARRLQAPLTLLHTLARPEPLPPVGDYSGVIGMGAQDILMQRLNTLDEERVKLAQEAAERMLDSASARIADEPLPAPVQTLLRQGELTEVLLENEAAARLFVLGSNRRPGKARKLRLDHNVESVVRNVRQPVMVVTEPGFIAPGHFVIAYDASATAQRAVEVLARSPLLRGMPGMLVMVGEATPEMLQRLEDAQAHLKAAGFEVGTRILPGLPEEVIPALLQDMGDALLVLGAYGHSRIRHLIVGSTTTALLRLSSAPVLVLR</sequence>
<dbReference type="SUPFAM" id="SSF52402">
    <property type="entry name" value="Adenine nucleotide alpha hydrolases-like"/>
    <property type="match status" value="2"/>
</dbReference>
<dbReference type="EMBL" id="BAABBP010000010">
    <property type="protein sequence ID" value="GAA3992638.1"/>
    <property type="molecule type" value="Genomic_DNA"/>
</dbReference>